<sequence>MNNTGGYGGGANSYKLKGM</sequence>
<name>A0A0E9U9B7_ANGAN</name>
<evidence type="ECO:0000313" key="1">
    <source>
        <dbReference type="EMBL" id="JAH62431.1"/>
    </source>
</evidence>
<reference evidence="1" key="1">
    <citation type="submission" date="2014-11" db="EMBL/GenBank/DDBJ databases">
        <authorList>
            <person name="Amaro Gonzalez C."/>
        </authorList>
    </citation>
    <scope>NUCLEOTIDE SEQUENCE</scope>
</reference>
<organism evidence="1">
    <name type="scientific">Anguilla anguilla</name>
    <name type="common">European freshwater eel</name>
    <name type="synonym">Muraena anguilla</name>
    <dbReference type="NCBI Taxonomy" id="7936"/>
    <lineage>
        <taxon>Eukaryota</taxon>
        <taxon>Metazoa</taxon>
        <taxon>Chordata</taxon>
        <taxon>Craniata</taxon>
        <taxon>Vertebrata</taxon>
        <taxon>Euteleostomi</taxon>
        <taxon>Actinopterygii</taxon>
        <taxon>Neopterygii</taxon>
        <taxon>Teleostei</taxon>
        <taxon>Anguilliformes</taxon>
        <taxon>Anguillidae</taxon>
        <taxon>Anguilla</taxon>
    </lineage>
</organism>
<proteinExistence type="predicted"/>
<dbReference type="EMBL" id="GBXM01046146">
    <property type="protein sequence ID" value="JAH62431.1"/>
    <property type="molecule type" value="Transcribed_RNA"/>
</dbReference>
<protein>
    <submittedName>
        <fullName evidence="1">Uncharacterized protein</fullName>
    </submittedName>
</protein>
<reference evidence="1" key="2">
    <citation type="journal article" date="2015" name="Fish Shellfish Immunol.">
        <title>Early steps in the European eel (Anguilla anguilla)-Vibrio vulnificus interaction in the gills: Role of the RtxA13 toxin.</title>
        <authorList>
            <person name="Callol A."/>
            <person name="Pajuelo D."/>
            <person name="Ebbesson L."/>
            <person name="Teles M."/>
            <person name="MacKenzie S."/>
            <person name="Amaro C."/>
        </authorList>
    </citation>
    <scope>NUCLEOTIDE SEQUENCE</scope>
</reference>
<dbReference type="AlphaFoldDB" id="A0A0E9U9B7"/>
<accession>A0A0E9U9B7</accession>